<evidence type="ECO:0000313" key="3">
    <source>
        <dbReference type="Proteomes" id="UP001162164"/>
    </source>
</evidence>
<name>A0ABQ9JRZ0_9CUCU</name>
<feature type="chain" id="PRO_5047245515" description="Secreted protein" evidence="1">
    <location>
        <begin position="28"/>
        <end position="138"/>
    </location>
</feature>
<evidence type="ECO:0000256" key="1">
    <source>
        <dbReference type="SAM" id="SignalP"/>
    </source>
</evidence>
<sequence length="138" mass="15314">MAAVQNSVPRNRLAFASVLRYLALVSALATEADYVFVPESPPPDDWPNDLCERLKQPLSQMDGFISTSAMRFSVDMIRQSPCQNDELQVATRSGSVDNMSSAVNLCMFPPPKPQNANRFSADKTRAKFCRRSLRQAGT</sequence>
<evidence type="ECO:0008006" key="4">
    <source>
        <dbReference type="Google" id="ProtNLM"/>
    </source>
</evidence>
<gene>
    <name evidence="2" type="ORF">NQ317_019718</name>
</gene>
<dbReference type="Gene3D" id="3.40.50.460">
    <property type="entry name" value="Phosphofructokinase domain"/>
    <property type="match status" value="1"/>
</dbReference>
<reference evidence="2" key="1">
    <citation type="journal article" date="2023" name="Insect Mol. Biol.">
        <title>Genome sequencing provides insights into the evolution of gene families encoding plant cell wall-degrading enzymes in longhorned beetles.</title>
        <authorList>
            <person name="Shin N.R."/>
            <person name="Okamura Y."/>
            <person name="Kirsch R."/>
            <person name="Pauchet Y."/>
        </authorList>
    </citation>
    <scope>NUCLEOTIDE SEQUENCE</scope>
    <source>
        <strain evidence="2">MMC_N1</strain>
    </source>
</reference>
<evidence type="ECO:0000313" key="2">
    <source>
        <dbReference type="EMBL" id="KAJ8980030.1"/>
    </source>
</evidence>
<keyword evidence="1" id="KW-0732">Signal</keyword>
<dbReference type="InterPro" id="IPR035966">
    <property type="entry name" value="PKF_sf"/>
</dbReference>
<dbReference type="EMBL" id="JAPWTJ010000295">
    <property type="protein sequence ID" value="KAJ8980030.1"/>
    <property type="molecule type" value="Genomic_DNA"/>
</dbReference>
<dbReference type="SUPFAM" id="SSF53784">
    <property type="entry name" value="Phosphofructokinase"/>
    <property type="match status" value="1"/>
</dbReference>
<protein>
    <recommendedName>
        <fullName evidence="4">Secreted protein</fullName>
    </recommendedName>
</protein>
<keyword evidence="3" id="KW-1185">Reference proteome</keyword>
<dbReference type="Proteomes" id="UP001162164">
    <property type="component" value="Unassembled WGS sequence"/>
</dbReference>
<comment type="caution">
    <text evidence="2">The sequence shown here is derived from an EMBL/GenBank/DDBJ whole genome shotgun (WGS) entry which is preliminary data.</text>
</comment>
<organism evidence="2 3">
    <name type="scientific">Molorchus minor</name>
    <dbReference type="NCBI Taxonomy" id="1323400"/>
    <lineage>
        <taxon>Eukaryota</taxon>
        <taxon>Metazoa</taxon>
        <taxon>Ecdysozoa</taxon>
        <taxon>Arthropoda</taxon>
        <taxon>Hexapoda</taxon>
        <taxon>Insecta</taxon>
        <taxon>Pterygota</taxon>
        <taxon>Neoptera</taxon>
        <taxon>Endopterygota</taxon>
        <taxon>Coleoptera</taxon>
        <taxon>Polyphaga</taxon>
        <taxon>Cucujiformia</taxon>
        <taxon>Chrysomeloidea</taxon>
        <taxon>Cerambycidae</taxon>
        <taxon>Lamiinae</taxon>
        <taxon>Monochamini</taxon>
        <taxon>Molorchus</taxon>
    </lineage>
</organism>
<feature type="signal peptide" evidence="1">
    <location>
        <begin position="1"/>
        <end position="27"/>
    </location>
</feature>
<accession>A0ABQ9JRZ0</accession>
<proteinExistence type="predicted"/>